<evidence type="ECO:0000313" key="7">
    <source>
        <dbReference type="EMBL" id="ESU38547.1"/>
    </source>
</evidence>
<keyword evidence="3 5" id="KW-0175">Coiled coil</keyword>
<dbReference type="VEuPathDB" id="GiardiaDB:QR46_3803"/>
<dbReference type="EMBL" id="AHGT01000012">
    <property type="protein sequence ID" value="ESU38547.1"/>
    <property type="molecule type" value="Genomic_DNA"/>
</dbReference>
<gene>
    <name evidence="7" type="ORF">DHA2_152924</name>
</gene>
<feature type="coiled-coil region" evidence="5">
    <location>
        <begin position="952"/>
        <end position="979"/>
    </location>
</feature>
<keyword evidence="4" id="KW-0206">Cytoskeleton</keyword>
<dbReference type="GO" id="GO:0005856">
    <property type="term" value="C:cytoskeleton"/>
    <property type="evidence" value="ECO:0007669"/>
    <property type="project" value="UniProtKB-SubCell"/>
</dbReference>
<reference evidence="8" key="1">
    <citation type="submission" date="2012-02" db="EMBL/GenBank/DDBJ databases">
        <title>Genome sequencing of Giardia lamblia Genotypes A2 and B isolates (DH and GS) and comparative analysis with the genomes of Genotypes A1 and E (WB and Pig).</title>
        <authorList>
            <person name="Adam R."/>
            <person name="Dahlstrom E."/>
            <person name="Martens C."/>
            <person name="Bruno D."/>
            <person name="Barbian K."/>
            <person name="Porcella S.F."/>
            <person name="Nash T."/>
        </authorList>
    </citation>
    <scope>NUCLEOTIDE SEQUENCE</scope>
    <source>
        <strain evidence="8">DH</strain>
    </source>
</reference>
<evidence type="ECO:0000256" key="2">
    <source>
        <dbReference type="ARBA" id="ARBA00022490"/>
    </source>
</evidence>
<comment type="caution">
    <text evidence="7">The sequence shown here is derived from an EMBL/GenBank/DDBJ whole genome shotgun (WGS) entry which is preliminary data.</text>
</comment>
<feature type="non-terminal residue" evidence="7">
    <location>
        <position position="1"/>
    </location>
</feature>
<accession>V6TJP5</accession>
<protein>
    <submittedName>
        <fullName evidence="7">Chromosome segregation protein SMC</fullName>
    </submittedName>
</protein>
<organism evidence="7 8">
    <name type="scientific">Giardia intestinalis</name>
    <name type="common">Giardia lamblia</name>
    <dbReference type="NCBI Taxonomy" id="5741"/>
    <lineage>
        <taxon>Eukaryota</taxon>
        <taxon>Metamonada</taxon>
        <taxon>Diplomonadida</taxon>
        <taxon>Hexamitidae</taxon>
        <taxon>Giardiinae</taxon>
        <taxon>Giardia</taxon>
    </lineage>
</organism>
<feature type="compositionally biased region" description="Low complexity" evidence="6">
    <location>
        <begin position="694"/>
        <end position="703"/>
    </location>
</feature>
<feature type="coiled-coil region" evidence="5">
    <location>
        <begin position="176"/>
        <end position="217"/>
    </location>
</feature>
<feature type="coiled-coil region" evidence="5">
    <location>
        <begin position="327"/>
        <end position="361"/>
    </location>
</feature>
<evidence type="ECO:0000256" key="6">
    <source>
        <dbReference type="SAM" id="MobiDB-lite"/>
    </source>
</evidence>
<dbReference type="PANTHER" id="PTHR18861">
    <property type="entry name" value="ELKS/RAB6-INTERACTING/CAST PROTEIN"/>
    <property type="match status" value="1"/>
</dbReference>
<evidence type="ECO:0000256" key="4">
    <source>
        <dbReference type="ARBA" id="ARBA00023212"/>
    </source>
</evidence>
<reference evidence="7 8" key="2">
    <citation type="journal article" date="2013" name="Genome Biol. Evol.">
        <title>Genome sequencing of Giardia lamblia genotypes A2 and B isolates (DH and GS) and comparative analysis with the genomes of genotypes A1 and E (WB and Pig).</title>
        <authorList>
            <person name="Adam R.D."/>
            <person name="Dahlstrom E.W."/>
            <person name="Martens C.A."/>
            <person name="Bruno D.P."/>
            <person name="Barbian K.D."/>
            <person name="Ricklefs S.M."/>
            <person name="Hernandez M.M."/>
            <person name="Narla N.P."/>
            <person name="Patel R.B."/>
            <person name="Porcella S.F."/>
            <person name="Nash T.E."/>
        </authorList>
    </citation>
    <scope>NUCLEOTIDE SEQUENCE [LARGE SCALE GENOMIC DNA]</scope>
    <source>
        <strain evidence="7 8">DH</strain>
    </source>
</reference>
<sequence length="1098" mass="123377">VHCLAAGDRRGVLCPFLILRAKINPVRMTISGTYPGDKGLLSADELNDIIEHLSTEYLSQPENLVKIKTALREYERCRRLLEQQQKDFATMILDVEEKSRLLEEEAATMRERCTQAEQELLELKADAAHNSDQLQQELQMYKSIAEMNTSTSNSALSTRSPVSASLVASAAHSQRIQELTNNISTLGRELDELSQRAQSAECRAHSAASRLQEVEKEALEALETSSEAVVRAATLESHNHELKATLMLKDSEIAKSMQANSSELDRLRSEAVSRSKELAVQAERIQTLSLQVTSLTNELTIATKGSAQKLERIAALESRISFIATELDARNQSVESLTAELHDLTNQSSSLQTELNDARRHAADADLMVSVVQKERDTLSFTLSERVEQLTIKSAECAKLREEVDQLYTQVREIEDSRSKAELSSLASLSERDKIAERNVQLQNEYDMLAEQYSSSVRAYELANEKLRLKESDEQAMLSVLKKRNDLINALDPRITFPTVLEMRNAPEIVPHENGTYVFINVYNSEIKDINTKLERQHTQIKALEAETCLLSQKLEFYHSIIEKAETSVSDFGFAIRNEQLEYSELRKELRSMVERVSTYVIQKTIGEVDPPKVAASQSIPTTSSTDLQIDKALSSSWYDLTVAEISRAAATGTPAPSKLGQHHSELTNHAHVPIANGMQLTYDVNGNESISRSVSASISPQSKDTVRHRSKKGPSPLKTIATRVQEAKPQHPQTLHLENTFLRTKLREVSESCMQVFTQLMSNPSSVYTDEQIAKMKEQVLRINGSAMDHADGSSDNGVFASPQLGTIFAETMESAERSLERPSLFDSKDSPSCPGGPISSMEIVRAPNSEIVKEYIVTFPAKENTVYHIHFDIMKKRDAEAVRVIADCYTELFYTCQYQSYAIAKLEEHVQRVCSELKHFEESMRMAETVQQQANSKFLITVWDLLQTYLNEDSRKIEMLDRRVAEMEQHAAQLTSDCTDSVLLQESQLMRSAILLAVDRIAPFIMINKTDIQDIQHSWSPNESPEIMDKIARLAITLKQQTDEVESVDRTLCGVVHALNTLLSDETGSITDFKRMLTQIKNEVLKSHSRISKRTV</sequence>
<feature type="coiled-coil region" evidence="5">
    <location>
        <begin position="67"/>
        <end position="137"/>
    </location>
</feature>
<evidence type="ECO:0000313" key="8">
    <source>
        <dbReference type="Proteomes" id="UP000018320"/>
    </source>
</evidence>
<evidence type="ECO:0000256" key="5">
    <source>
        <dbReference type="SAM" id="Coils"/>
    </source>
</evidence>
<evidence type="ECO:0000256" key="1">
    <source>
        <dbReference type="ARBA" id="ARBA00004245"/>
    </source>
</evidence>
<name>V6TJP5_GIAIN</name>
<dbReference type="AlphaFoldDB" id="V6TJP5"/>
<feature type="region of interest" description="Disordered" evidence="6">
    <location>
        <begin position="694"/>
        <end position="718"/>
    </location>
</feature>
<keyword evidence="2" id="KW-0963">Cytoplasm</keyword>
<dbReference type="Proteomes" id="UP000018320">
    <property type="component" value="Unassembled WGS sequence"/>
</dbReference>
<feature type="coiled-coil region" evidence="5">
    <location>
        <begin position="397"/>
        <end position="452"/>
    </location>
</feature>
<proteinExistence type="predicted"/>
<dbReference type="VEuPathDB" id="GiardiaDB:DHA2_152924"/>
<evidence type="ECO:0000256" key="3">
    <source>
        <dbReference type="ARBA" id="ARBA00023054"/>
    </source>
</evidence>
<dbReference type="VEuPathDB" id="GiardiaDB:GL50803_0042196"/>
<dbReference type="PANTHER" id="PTHR18861:SF0">
    <property type="entry name" value="BRUCHPILOT, ISOFORM J"/>
    <property type="match status" value="1"/>
</dbReference>
<comment type="subcellular location">
    <subcellularLocation>
        <location evidence="1">Cytoplasm</location>
        <location evidence="1">Cytoskeleton</location>
    </subcellularLocation>
</comment>
<dbReference type="VEuPathDB" id="GiardiaDB:GL50581_2388"/>